<feature type="domain" description="EAL" evidence="3">
    <location>
        <begin position="575"/>
        <end position="819"/>
    </location>
</feature>
<dbReference type="SMART" id="SM00091">
    <property type="entry name" value="PAS"/>
    <property type="match status" value="2"/>
</dbReference>
<dbReference type="SUPFAM" id="SSF141868">
    <property type="entry name" value="EAL domain-like"/>
    <property type="match status" value="1"/>
</dbReference>
<evidence type="ECO:0000259" key="3">
    <source>
        <dbReference type="PROSITE" id="PS50883"/>
    </source>
</evidence>
<dbReference type="SMART" id="SM00052">
    <property type="entry name" value="EAL"/>
    <property type="match status" value="1"/>
</dbReference>
<dbReference type="CDD" id="cd01948">
    <property type="entry name" value="EAL"/>
    <property type="match status" value="1"/>
</dbReference>
<keyword evidence="1" id="KW-0812">Transmembrane</keyword>
<dbReference type="Gene3D" id="3.30.70.270">
    <property type="match status" value="1"/>
</dbReference>
<dbReference type="Pfam" id="PF00990">
    <property type="entry name" value="GGDEF"/>
    <property type="match status" value="1"/>
</dbReference>
<evidence type="ECO:0000256" key="1">
    <source>
        <dbReference type="SAM" id="Phobius"/>
    </source>
</evidence>
<dbReference type="Pfam" id="PF13426">
    <property type="entry name" value="PAS_9"/>
    <property type="match status" value="2"/>
</dbReference>
<dbReference type="PROSITE" id="PS50887">
    <property type="entry name" value="GGDEF"/>
    <property type="match status" value="1"/>
</dbReference>
<protein>
    <submittedName>
        <fullName evidence="5">Diguanylate cyclase</fullName>
    </submittedName>
</protein>
<keyword evidence="1" id="KW-0472">Membrane</keyword>
<dbReference type="InterPro" id="IPR035919">
    <property type="entry name" value="EAL_sf"/>
</dbReference>
<dbReference type="RefSeq" id="WP_077198235.1">
    <property type="nucleotide sequence ID" value="NZ_LBFC01000018.1"/>
</dbReference>
<dbReference type="Gene3D" id="3.20.20.450">
    <property type="entry name" value="EAL domain"/>
    <property type="match status" value="1"/>
</dbReference>
<keyword evidence="6" id="KW-1185">Reference proteome</keyword>
<feature type="transmembrane region" description="Helical" evidence="1">
    <location>
        <begin position="84"/>
        <end position="102"/>
    </location>
</feature>
<proteinExistence type="predicted"/>
<sequence>MILAVLTINIVFVIYLLERRLYRLSKVFIHVVSILFILTFLEALKFKTNNLYIQYLENIIGLTLIPAFYVFSKDINGEKTNIKERILISIPIFLLNIPNLFLFGKSDILLENRIFSMLLVIYGAIILFLSFSNILKANIKKSIKHSIILISSTLLFYISLEILFFSKNTLRILFSVSLSFFITMFILIRRSWLNILDELKDELLMSFSDGIIVLDNQGYVLDLNKTASKILNLNFNNIINKKLEESFNNDEVIFKNNTYYIVKKLSFKNGIVYLFRNITKEMEYSKKHTIADKLFSTLFKNIPDAVAIITPKGKIIECNRQFTNLFKLKRLENIESIVPSYLKSESKLIILEVLKNGYATYETIRKAKDGKSVFVKIRAVKFEIDDKVFLYTIYTDISKEKMLSSKLSNLLEKDPLTDTFNKTYIVKQMGNLSSLLYHSLILIDIKGFKWINSIKGHKFGDQLLREVSNTLKEFTKKEGLDVIISRAQNDEFWFLIKDLDIDPINALEKTKEIIAKLKKDLSTLEQNFFIGSYVFKNSEDLEEIIRKATLSLSKAKESNKEVIYSKEIEDQIQKEIKKENLIKIAIRNQEFIPFLQPISTEDRKIIGAEVLIRWKKDGKIIPPSEFLNFLEKSRKITDVSLQIFEKVMDFLKKNPKLKFIDINISPVQIKEPDFPINYLKIMEKYNIPSQKIVFEITENLFLSYDNTVKENISRLKAEGIKLCLDDFGTGYSSLSYLRNLPFDILKIDREFVKNIDDEKNINLLKAIYSICETFNLIAIPEGVENARQLEILSMIGFKLFQGYYFGKPQSLSEFSKLIN</sequence>
<dbReference type="SUPFAM" id="SSF55785">
    <property type="entry name" value="PYP-like sensor domain (PAS domain)"/>
    <property type="match status" value="2"/>
</dbReference>
<dbReference type="InterPro" id="IPR029787">
    <property type="entry name" value="Nucleotide_cyclase"/>
</dbReference>
<dbReference type="InterPro" id="IPR050706">
    <property type="entry name" value="Cyclic-di-GMP_PDE-like"/>
</dbReference>
<evidence type="ECO:0000259" key="4">
    <source>
        <dbReference type="PROSITE" id="PS50887"/>
    </source>
</evidence>
<gene>
    <name evidence="5" type="ORF">XJ44_04665</name>
</gene>
<feature type="transmembrane region" description="Helical" evidence="1">
    <location>
        <begin position="27"/>
        <end position="46"/>
    </location>
</feature>
<dbReference type="Pfam" id="PF00563">
    <property type="entry name" value="EAL"/>
    <property type="match status" value="1"/>
</dbReference>
<feature type="transmembrane region" description="Helical" evidence="1">
    <location>
        <begin position="114"/>
        <end position="135"/>
    </location>
</feature>
<dbReference type="EMBL" id="LBFC01000018">
    <property type="protein sequence ID" value="ONN27088.1"/>
    <property type="molecule type" value="Genomic_DNA"/>
</dbReference>
<dbReference type="NCBIfam" id="TIGR00254">
    <property type="entry name" value="GGDEF"/>
    <property type="match status" value="1"/>
</dbReference>
<feature type="domain" description="GGDEF" evidence="4">
    <location>
        <begin position="436"/>
        <end position="566"/>
    </location>
</feature>
<dbReference type="InterPro" id="IPR043128">
    <property type="entry name" value="Rev_trsase/Diguanyl_cyclase"/>
</dbReference>
<name>A0ABX3IKA2_9BACT</name>
<feature type="domain" description="PAS" evidence="2">
    <location>
        <begin position="196"/>
        <end position="243"/>
    </location>
</feature>
<dbReference type="InterPro" id="IPR000014">
    <property type="entry name" value="PAS"/>
</dbReference>
<dbReference type="Proteomes" id="UP000242616">
    <property type="component" value="Unassembled WGS sequence"/>
</dbReference>
<comment type="caution">
    <text evidence="5">The sequence shown here is derived from an EMBL/GenBank/DDBJ whole genome shotgun (WGS) entry which is preliminary data.</text>
</comment>
<dbReference type="PANTHER" id="PTHR33121">
    <property type="entry name" value="CYCLIC DI-GMP PHOSPHODIESTERASE PDEF"/>
    <property type="match status" value="1"/>
</dbReference>
<dbReference type="SMART" id="SM00267">
    <property type="entry name" value="GGDEF"/>
    <property type="match status" value="1"/>
</dbReference>
<feature type="transmembrane region" description="Helical" evidence="1">
    <location>
        <begin position="172"/>
        <end position="188"/>
    </location>
</feature>
<dbReference type="InterPro" id="IPR001633">
    <property type="entry name" value="EAL_dom"/>
</dbReference>
<dbReference type="NCBIfam" id="TIGR00229">
    <property type="entry name" value="sensory_box"/>
    <property type="match status" value="1"/>
</dbReference>
<dbReference type="PANTHER" id="PTHR33121:SF71">
    <property type="entry name" value="OXYGEN SENSOR PROTEIN DOSP"/>
    <property type="match status" value="1"/>
</dbReference>
<evidence type="ECO:0000259" key="2">
    <source>
        <dbReference type="PROSITE" id="PS50112"/>
    </source>
</evidence>
<dbReference type="InterPro" id="IPR035965">
    <property type="entry name" value="PAS-like_dom_sf"/>
</dbReference>
<accession>A0ABX3IKA2</accession>
<evidence type="ECO:0000313" key="5">
    <source>
        <dbReference type="EMBL" id="ONN27088.1"/>
    </source>
</evidence>
<evidence type="ECO:0000313" key="6">
    <source>
        <dbReference type="Proteomes" id="UP000242616"/>
    </source>
</evidence>
<reference evidence="5 6" key="1">
    <citation type="submission" date="2015-06" db="EMBL/GenBank/DDBJ databases">
        <title>Genome sequencing of Thermotogales isolates from hydrothermal vents.</title>
        <authorList>
            <person name="Haverkamp T.H."/>
            <person name="Kublanov I.V."/>
            <person name="Nesbo C.L."/>
        </authorList>
    </citation>
    <scope>NUCLEOTIDE SEQUENCE [LARGE SCALE GENOMIC DNA]</scope>
    <source>
        <strain evidence="6">ik275mar</strain>
    </source>
</reference>
<dbReference type="Gene3D" id="3.30.450.20">
    <property type="entry name" value="PAS domain"/>
    <property type="match status" value="2"/>
</dbReference>
<organism evidence="5 6">
    <name type="scientific">Thermosipho affectus</name>
    <dbReference type="NCBI Taxonomy" id="660294"/>
    <lineage>
        <taxon>Bacteria</taxon>
        <taxon>Thermotogati</taxon>
        <taxon>Thermotogota</taxon>
        <taxon>Thermotogae</taxon>
        <taxon>Thermotogales</taxon>
        <taxon>Fervidobacteriaceae</taxon>
        <taxon>Thermosipho</taxon>
    </lineage>
</organism>
<dbReference type="SUPFAM" id="SSF55073">
    <property type="entry name" value="Nucleotide cyclase"/>
    <property type="match status" value="1"/>
</dbReference>
<dbReference type="CDD" id="cd01949">
    <property type="entry name" value="GGDEF"/>
    <property type="match status" value="1"/>
</dbReference>
<keyword evidence="1" id="KW-1133">Transmembrane helix</keyword>
<dbReference type="InterPro" id="IPR000160">
    <property type="entry name" value="GGDEF_dom"/>
</dbReference>
<feature type="transmembrane region" description="Helical" evidence="1">
    <location>
        <begin position="52"/>
        <end position="72"/>
    </location>
</feature>
<dbReference type="PROSITE" id="PS50112">
    <property type="entry name" value="PAS"/>
    <property type="match status" value="1"/>
</dbReference>
<dbReference type="PROSITE" id="PS50883">
    <property type="entry name" value="EAL"/>
    <property type="match status" value="1"/>
</dbReference>
<feature type="transmembrane region" description="Helical" evidence="1">
    <location>
        <begin position="147"/>
        <end position="166"/>
    </location>
</feature>